<dbReference type="Pfam" id="PF03328">
    <property type="entry name" value="HpcH_HpaI"/>
    <property type="match status" value="1"/>
</dbReference>
<dbReference type="AlphaFoldDB" id="A0A4Y9EQF7"/>
<dbReference type="PANTHER" id="PTHR30502:SF0">
    <property type="entry name" value="PHOSPHOENOLPYRUVATE CARBOXYLASE FAMILY PROTEIN"/>
    <property type="match status" value="1"/>
</dbReference>
<dbReference type="InterPro" id="IPR040442">
    <property type="entry name" value="Pyrv_kinase-like_dom_sf"/>
</dbReference>
<dbReference type="InterPro" id="IPR005000">
    <property type="entry name" value="Aldolase/citrate-lyase_domain"/>
</dbReference>
<proteinExistence type="inferred from homology"/>
<keyword evidence="6" id="KW-1185">Reference proteome</keyword>
<dbReference type="SUPFAM" id="SSF51621">
    <property type="entry name" value="Phosphoenolpyruvate/pyruvate domain"/>
    <property type="match status" value="1"/>
</dbReference>
<dbReference type="GO" id="GO:0016832">
    <property type="term" value="F:aldehyde-lyase activity"/>
    <property type="evidence" value="ECO:0007669"/>
    <property type="project" value="TreeGrafter"/>
</dbReference>
<evidence type="ECO:0000256" key="1">
    <source>
        <dbReference type="ARBA" id="ARBA00005568"/>
    </source>
</evidence>
<evidence type="ECO:0000256" key="2">
    <source>
        <dbReference type="ARBA" id="ARBA00022723"/>
    </source>
</evidence>
<protein>
    <submittedName>
        <fullName evidence="5">2,4-dihydroxyhept-2-ene-1,7-dioic acid aldolase</fullName>
    </submittedName>
</protein>
<feature type="domain" description="HpcH/HpaI aldolase/citrate lyase" evidence="4">
    <location>
        <begin position="30"/>
        <end position="211"/>
    </location>
</feature>
<dbReference type="InterPro" id="IPR050251">
    <property type="entry name" value="HpcH-HpaI_aldolase"/>
</dbReference>
<dbReference type="GO" id="GO:0046872">
    <property type="term" value="F:metal ion binding"/>
    <property type="evidence" value="ECO:0007669"/>
    <property type="project" value="UniProtKB-KW"/>
</dbReference>
<name>A0A4Y9EQF7_9SPHN</name>
<dbReference type="InterPro" id="IPR015813">
    <property type="entry name" value="Pyrv/PenolPyrv_kinase-like_dom"/>
</dbReference>
<dbReference type="Gene3D" id="3.20.20.60">
    <property type="entry name" value="Phosphoenolpyruvate-binding domains"/>
    <property type="match status" value="1"/>
</dbReference>
<reference evidence="5 6" key="1">
    <citation type="submission" date="2019-02" db="EMBL/GenBank/DDBJ databases">
        <title>Polymorphobacter sp. isolated from the lake at the Tibet of China.</title>
        <authorList>
            <person name="Li A."/>
        </authorList>
    </citation>
    <scope>NUCLEOTIDE SEQUENCE [LARGE SCALE GENOMIC DNA]</scope>
    <source>
        <strain evidence="5 6">DJ1R-1</strain>
    </source>
</reference>
<evidence type="ECO:0000256" key="3">
    <source>
        <dbReference type="ARBA" id="ARBA00023239"/>
    </source>
</evidence>
<dbReference type="EMBL" id="SIHO01000001">
    <property type="protein sequence ID" value="TFU05851.1"/>
    <property type="molecule type" value="Genomic_DNA"/>
</dbReference>
<evidence type="ECO:0000259" key="4">
    <source>
        <dbReference type="Pfam" id="PF03328"/>
    </source>
</evidence>
<dbReference type="OrthoDB" id="9802624at2"/>
<organism evidence="5 6">
    <name type="scientific">Glacieibacterium arshaanense</name>
    <dbReference type="NCBI Taxonomy" id="2511025"/>
    <lineage>
        <taxon>Bacteria</taxon>
        <taxon>Pseudomonadati</taxon>
        <taxon>Pseudomonadota</taxon>
        <taxon>Alphaproteobacteria</taxon>
        <taxon>Sphingomonadales</taxon>
        <taxon>Sphingosinicellaceae</taxon>
        <taxon>Glacieibacterium</taxon>
    </lineage>
</organism>
<keyword evidence="3" id="KW-0456">Lyase</keyword>
<keyword evidence="2" id="KW-0479">Metal-binding</keyword>
<dbReference type="GO" id="GO:0005737">
    <property type="term" value="C:cytoplasm"/>
    <property type="evidence" value="ECO:0007669"/>
    <property type="project" value="TreeGrafter"/>
</dbReference>
<comment type="caution">
    <text evidence="5">The sequence shown here is derived from an EMBL/GenBank/DDBJ whole genome shotgun (WGS) entry which is preliminary data.</text>
</comment>
<sequence>MRMKAIQVREQLARGQTVLNGWSVIPGGFLAEVMASLGWDGLTIDMQHGMIGYPDMLAMLQAISTTPLTPLVRLAANDATLVGQALDAGAMGVICPLVNTADDAARFVAACRYPPLGIRSSGATRAMIYAGFDYGMVAEAQLLKFAMIETRDALDNLAAIAATPGLDGLYVGPSDLSLALGGSQGFDKDEPHMLDAYRAIVAACAANGLTAGIHTASPAFAARMAELGFRFITLVGDFNFIMAGRNVVQQARTLLGAAKGQS</sequence>
<evidence type="ECO:0000313" key="6">
    <source>
        <dbReference type="Proteomes" id="UP000297737"/>
    </source>
</evidence>
<evidence type="ECO:0000313" key="5">
    <source>
        <dbReference type="EMBL" id="TFU05851.1"/>
    </source>
</evidence>
<dbReference type="PANTHER" id="PTHR30502">
    <property type="entry name" value="2-KETO-3-DEOXY-L-RHAMNONATE ALDOLASE"/>
    <property type="match status" value="1"/>
</dbReference>
<accession>A0A4Y9EQF7</accession>
<comment type="similarity">
    <text evidence="1">Belongs to the HpcH/HpaI aldolase family.</text>
</comment>
<gene>
    <name evidence="5" type="ORF">EUV02_02165</name>
</gene>
<dbReference type="Proteomes" id="UP000297737">
    <property type="component" value="Unassembled WGS sequence"/>
</dbReference>